<protein>
    <submittedName>
        <fullName evidence="2">Uncharacterized protein</fullName>
    </submittedName>
</protein>
<dbReference type="AlphaFoldDB" id="A0A0A1VQP4"/>
<evidence type="ECO:0000256" key="1">
    <source>
        <dbReference type="SAM" id="MobiDB-lite"/>
    </source>
</evidence>
<accession>A0A0A1VQP4</accession>
<sequence>MSRPSWSQNKPELILLYPPVFVKCKPTEINKNLHREQGLTENGGYIEPQEQPKHPDDLP</sequence>
<name>A0A0A1VQP4_MICAE</name>
<dbReference type="EMBL" id="BBPA01000005">
    <property type="protein sequence ID" value="GAL91601.1"/>
    <property type="molecule type" value="Genomic_DNA"/>
</dbReference>
<gene>
    <name evidence="2" type="ORF">N44_02314</name>
</gene>
<evidence type="ECO:0000313" key="3">
    <source>
        <dbReference type="Proteomes" id="UP000030321"/>
    </source>
</evidence>
<comment type="caution">
    <text evidence="2">The sequence shown here is derived from an EMBL/GenBank/DDBJ whole genome shotgun (WGS) entry which is preliminary data.</text>
</comment>
<dbReference type="Proteomes" id="UP000030321">
    <property type="component" value="Unassembled WGS sequence"/>
</dbReference>
<reference evidence="3" key="1">
    <citation type="journal article" date="2015" name="Genome">
        <title>Whole Genome Sequence of the Non-Microcystin-Producing Microcystis aeruginosa Strain NIES-44.</title>
        <authorList>
            <person name="Okano K."/>
            <person name="Miyata N."/>
            <person name="Ozaki Y."/>
        </authorList>
    </citation>
    <scope>NUCLEOTIDE SEQUENCE [LARGE SCALE GENOMIC DNA]</scope>
    <source>
        <strain evidence="3">NIES-44</strain>
    </source>
</reference>
<feature type="region of interest" description="Disordered" evidence="1">
    <location>
        <begin position="33"/>
        <end position="59"/>
    </location>
</feature>
<organism evidence="2 3">
    <name type="scientific">Microcystis aeruginosa NIES-44</name>
    <dbReference type="NCBI Taxonomy" id="449439"/>
    <lineage>
        <taxon>Bacteria</taxon>
        <taxon>Bacillati</taxon>
        <taxon>Cyanobacteriota</taxon>
        <taxon>Cyanophyceae</taxon>
        <taxon>Oscillatoriophycideae</taxon>
        <taxon>Chroococcales</taxon>
        <taxon>Microcystaceae</taxon>
        <taxon>Microcystis</taxon>
    </lineage>
</organism>
<feature type="compositionally biased region" description="Basic and acidic residues" evidence="1">
    <location>
        <begin position="50"/>
        <end position="59"/>
    </location>
</feature>
<evidence type="ECO:0000313" key="2">
    <source>
        <dbReference type="EMBL" id="GAL91601.1"/>
    </source>
</evidence>
<proteinExistence type="predicted"/>